<evidence type="ECO:0000256" key="4">
    <source>
        <dbReference type="ARBA" id="ARBA00022679"/>
    </source>
</evidence>
<keyword evidence="4 5" id="KW-0808">Transferase</keyword>
<dbReference type="InterPro" id="IPR011268">
    <property type="entry name" value="Purine_phosphorylase"/>
</dbReference>
<feature type="binding site" evidence="6">
    <location>
        <position position="198"/>
    </location>
    <ligand>
        <name>a purine D-ribonucleoside</name>
        <dbReference type="ChEBI" id="CHEBI:142355"/>
    </ligand>
</feature>
<dbReference type="GO" id="GO:0004731">
    <property type="term" value="F:purine-nucleoside phosphorylase activity"/>
    <property type="evidence" value="ECO:0007669"/>
    <property type="project" value="UniProtKB-EC"/>
</dbReference>
<dbReference type="Proteomes" id="UP000301751">
    <property type="component" value="Unassembled WGS sequence"/>
</dbReference>
<reference evidence="9" key="1">
    <citation type="submission" date="2019-03" db="EMBL/GenBank/DDBJ databases">
        <title>Aquabacterium pictum sp.nov., the first bacteriochlorophyll a-containing freshwater bacterium in the genus Aquabacterium of the class Betaproteobacteria.</title>
        <authorList>
            <person name="Hirose S."/>
            <person name="Tank M."/>
            <person name="Hara E."/>
            <person name="Tamaki H."/>
            <person name="Takaichi S."/>
            <person name="Haruta S."/>
            <person name="Hanada S."/>
        </authorList>
    </citation>
    <scope>NUCLEOTIDE SEQUENCE [LARGE SCALE GENOMIC DNA]</scope>
    <source>
        <strain evidence="9">W35</strain>
    </source>
</reference>
<feature type="binding site" evidence="6">
    <location>
        <position position="65"/>
    </location>
    <ligand>
        <name>phosphate</name>
        <dbReference type="ChEBI" id="CHEBI:43474"/>
    </ligand>
</feature>
<evidence type="ECO:0000256" key="5">
    <source>
        <dbReference type="PIRNR" id="PIRNR000477"/>
    </source>
</evidence>
<dbReference type="AlphaFoldDB" id="A0A480AX96"/>
<evidence type="ECO:0000259" key="7">
    <source>
        <dbReference type="Pfam" id="PF01048"/>
    </source>
</evidence>
<keyword evidence="9" id="KW-1185">Reference proteome</keyword>
<sequence length="279" mass="28672">MHPADLTTAIATSVDRIRAAAPGLAPRLGLVLGSGWDGIADLVQQPVDIPYAELPAFPVLGVAGHAGSLRLGTIGSGTQARAVALLRGRKHAYETGDAAGMKGAIRTLAALGCQAVVLTNAAGSLEPSMPPGSLMLISDHLNIVQRTPLHDEPGASRFVDMGEAYCATLRDQAAAAAAEAGIELHEGIYAWVLGPQFETPAEIRMLRLMGAQAVGMSTVPETILARHAGLRVLGLSMFTNYAAGMSDEALSHAHTLATASATAALAQRLLAAVVPALVV</sequence>
<comment type="function">
    <text evidence="5">The purine nucleoside phosphorylases catalyze the phosphorolytic breakdown of the N-glycosidic bond in the beta-(deoxy)ribonucleoside molecules, with the formation of the corresponding free purine bases and pentose-1-phosphate.</text>
</comment>
<comment type="pathway">
    <text evidence="1 5">Purine metabolism; purine nucleoside salvage.</text>
</comment>
<proteinExistence type="inferred from homology"/>
<dbReference type="PIRSF" id="PIRSF000477">
    <property type="entry name" value="PurNPase"/>
    <property type="match status" value="1"/>
</dbReference>
<dbReference type="InterPro" id="IPR000845">
    <property type="entry name" value="Nucleoside_phosphorylase_d"/>
</dbReference>
<evidence type="ECO:0000313" key="9">
    <source>
        <dbReference type="Proteomes" id="UP000301751"/>
    </source>
</evidence>
<name>A0A480AX96_9BURK</name>
<dbReference type="GO" id="GO:0005737">
    <property type="term" value="C:cytoplasm"/>
    <property type="evidence" value="ECO:0007669"/>
    <property type="project" value="TreeGrafter"/>
</dbReference>
<dbReference type="EC" id="2.4.2.1" evidence="5"/>
<organism evidence="8 9">
    <name type="scientific">Pseudaquabacterium pictum</name>
    <dbReference type="NCBI Taxonomy" id="2315236"/>
    <lineage>
        <taxon>Bacteria</taxon>
        <taxon>Pseudomonadati</taxon>
        <taxon>Pseudomonadota</taxon>
        <taxon>Betaproteobacteria</taxon>
        <taxon>Burkholderiales</taxon>
        <taxon>Sphaerotilaceae</taxon>
        <taxon>Pseudaquabacterium</taxon>
    </lineage>
</organism>
<evidence type="ECO:0000256" key="3">
    <source>
        <dbReference type="ARBA" id="ARBA00022676"/>
    </source>
</evidence>
<feature type="domain" description="Nucleoside phosphorylase" evidence="7">
    <location>
        <begin position="27"/>
        <end position="274"/>
    </location>
</feature>
<keyword evidence="3 5" id="KW-0328">Glycosyltransferase</keyword>
<accession>A0A480AX96</accession>
<dbReference type="SUPFAM" id="SSF53167">
    <property type="entry name" value="Purine and uridine phosphorylases"/>
    <property type="match status" value="1"/>
</dbReference>
<evidence type="ECO:0000256" key="1">
    <source>
        <dbReference type="ARBA" id="ARBA00005058"/>
    </source>
</evidence>
<evidence type="ECO:0000313" key="8">
    <source>
        <dbReference type="EMBL" id="GCL64727.1"/>
    </source>
</evidence>
<dbReference type="NCBIfam" id="TIGR01697">
    <property type="entry name" value="PNPH-PUNA-XAPA"/>
    <property type="match status" value="1"/>
</dbReference>
<feature type="binding site" evidence="6">
    <location>
        <position position="121"/>
    </location>
    <ligand>
        <name>phosphate</name>
        <dbReference type="ChEBI" id="CHEBI:43474"/>
    </ligand>
</feature>
<dbReference type="EMBL" id="BJCL01000011">
    <property type="protein sequence ID" value="GCL64727.1"/>
    <property type="molecule type" value="Genomic_DNA"/>
</dbReference>
<dbReference type="PANTHER" id="PTHR11904">
    <property type="entry name" value="METHYLTHIOADENOSINE/PURINE NUCLEOSIDE PHOSPHORYLASE"/>
    <property type="match status" value="1"/>
</dbReference>
<feature type="binding site" evidence="6">
    <location>
        <position position="217"/>
    </location>
    <ligand>
        <name>phosphate</name>
        <dbReference type="ChEBI" id="CHEBI:43474"/>
    </ligand>
</feature>
<dbReference type="RefSeq" id="WP_228027185.1">
    <property type="nucleotide sequence ID" value="NZ_BJCL01000011.1"/>
</dbReference>
<dbReference type="UniPathway" id="UPA00606"/>
<dbReference type="PANTHER" id="PTHR11904:SF9">
    <property type="entry name" value="PURINE NUCLEOSIDE PHOSPHORYLASE-RELATED"/>
    <property type="match status" value="1"/>
</dbReference>
<comment type="similarity">
    <text evidence="2 5">Belongs to the PNP/MTAP phosphorylase family.</text>
</comment>
<dbReference type="Pfam" id="PF01048">
    <property type="entry name" value="PNP_UDP_1"/>
    <property type="match status" value="1"/>
</dbReference>
<dbReference type="GO" id="GO:0009116">
    <property type="term" value="P:nucleoside metabolic process"/>
    <property type="evidence" value="ECO:0007669"/>
    <property type="project" value="InterPro"/>
</dbReference>
<dbReference type="CDD" id="cd09009">
    <property type="entry name" value="PNP-EcPNPII_like"/>
    <property type="match status" value="1"/>
</dbReference>
<evidence type="ECO:0000256" key="2">
    <source>
        <dbReference type="ARBA" id="ARBA00006751"/>
    </source>
</evidence>
<feature type="binding site" evidence="6">
    <location>
        <begin position="89"/>
        <end position="91"/>
    </location>
    <ligand>
        <name>phosphate</name>
        <dbReference type="ChEBI" id="CHEBI:43474"/>
    </ligand>
</feature>
<feature type="binding site" evidence="6">
    <location>
        <position position="34"/>
    </location>
    <ligand>
        <name>phosphate</name>
        <dbReference type="ChEBI" id="CHEBI:43474"/>
    </ligand>
</feature>
<gene>
    <name evidence="8" type="ORF">AQPW35_38080</name>
</gene>
<dbReference type="NCBIfam" id="NF006054">
    <property type="entry name" value="PRK08202.1"/>
    <property type="match status" value="1"/>
</dbReference>
<dbReference type="Gene3D" id="3.40.50.1580">
    <property type="entry name" value="Nucleoside phosphorylase domain"/>
    <property type="match status" value="1"/>
</dbReference>
<feature type="binding site" evidence="6">
    <location>
        <position position="240"/>
    </location>
    <ligand>
        <name>a purine D-ribonucleoside</name>
        <dbReference type="ChEBI" id="CHEBI:142355"/>
    </ligand>
</feature>
<protein>
    <recommendedName>
        <fullName evidence="5">Purine nucleoside phosphorylase</fullName>
        <ecNumber evidence="5">2.4.2.1</ecNumber>
    </recommendedName>
    <alternativeName>
        <fullName evidence="5">Inosine-guanosine phosphorylase</fullName>
    </alternativeName>
</protein>
<dbReference type="InterPro" id="IPR035994">
    <property type="entry name" value="Nucleoside_phosphorylase_sf"/>
</dbReference>
<comment type="caution">
    <text evidence="8">The sequence shown here is derived from an EMBL/GenBank/DDBJ whole genome shotgun (WGS) entry which is preliminary data.</text>
</comment>
<evidence type="ECO:0000256" key="6">
    <source>
        <dbReference type="PIRSR" id="PIRSR000477-2"/>
    </source>
</evidence>